<dbReference type="Pfam" id="PF04979">
    <property type="entry name" value="IPP-2"/>
    <property type="match status" value="1"/>
</dbReference>
<dbReference type="PANTHER" id="PTHR12398">
    <property type="entry name" value="PROTEIN PHOSPHATASE INHIBITOR"/>
    <property type="match status" value="1"/>
</dbReference>
<gene>
    <name evidence="4" type="ORF">AAES_33391</name>
</gene>
<organism evidence="4 5">
    <name type="scientific">Amazona aestiva</name>
    <name type="common">Blue-fronted Amazon parrot</name>
    <dbReference type="NCBI Taxonomy" id="12930"/>
    <lineage>
        <taxon>Eukaryota</taxon>
        <taxon>Metazoa</taxon>
        <taxon>Chordata</taxon>
        <taxon>Craniata</taxon>
        <taxon>Vertebrata</taxon>
        <taxon>Euteleostomi</taxon>
        <taxon>Archelosauria</taxon>
        <taxon>Archosauria</taxon>
        <taxon>Dinosauria</taxon>
        <taxon>Saurischia</taxon>
        <taxon>Theropoda</taxon>
        <taxon>Coelurosauria</taxon>
        <taxon>Aves</taxon>
        <taxon>Neognathae</taxon>
        <taxon>Neoaves</taxon>
        <taxon>Telluraves</taxon>
        <taxon>Australaves</taxon>
        <taxon>Psittaciformes</taxon>
        <taxon>Psittacidae</taxon>
        <taxon>Amazona</taxon>
    </lineage>
</organism>
<dbReference type="GO" id="GO:0004864">
    <property type="term" value="F:protein phosphatase inhibitor activity"/>
    <property type="evidence" value="ECO:0007669"/>
    <property type="project" value="UniProtKB-KW"/>
</dbReference>
<dbReference type="AlphaFoldDB" id="A0A0Q3PB66"/>
<evidence type="ECO:0000256" key="3">
    <source>
        <dbReference type="SAM" id="MobiDB-lite"/>
    </source>
</evidence>
<dbReference type="OrthoDB" id="551302at2759"/>
<feature type="region of interest" description="Disordered" evidence="3">
    <location>
        <begin position="1"/>
        <end position="57"/>
    </location>
</feature>
<name>A0A0Q3PB66_AMAAE</name>
<evidence type="ECO:0000313" key="4">
    <source>
        <dbReference type="EMBL" id="KQL03094.1"/>
    </source>
</evidence>
<keyword evidence="2" id="KW-0650">Protein phosphatase inhibitor</keyword>
<dbReference type="GO" id="GO:0009966">
    <property type="term" value="P:regulation of signal transduction"/>
    <property type="evidence" value="ECO:0007669"/>
    <property type="project" value="InterPro"/>
</dbReference>
<feature type="region of interest" description="Disordered" evidence="3">
    <location>
        <begin position="81"/>
        <end position="155"/>
    </location>
</feature>
<dbReference type="Proteomes" id="UP000051836">
    <property type="component" value="Unassembled WGS sequence"/>
</dbReference>
<comment type="similarity">
    <text evidence="1">Belongs to the protein phosphatase inhibitor 2 family.</text>
</comment>
<dbReference type="PANTHER" id="PTHR12398:SF20">
    <property type="entry name" value="PROTEIN PHOSPHATASE 1 REGULATORY INHIBITOR SUBUNIT 2"/>
    <property type="match status" value="1"/>
</dbReference>
<feature type="compositionally biased region" description="Acidic residues" evidence="3">
    <location>
        <begin position="87"/>
        <end position="98"/>
    </location>
</feature>
<feature type="compositionally biased region" description="Basic and acidic residues" evidence="3">
    <location>
        <begin position="40"/>
        <end position="56"/>
    </location>
</feature>
<protein>
    <submittedName>
        <fullName evidence="4">Protein phosphatase inhibitor 2</fullName>
    </submittedName>
</protein>
<accession>A0A0Q3PB66</accession>
<evidence type="ECO:0000256" key="1">
    <source>
        <dbReference type="ARBA" id="ARBA00005472"/>
    </source>
</evidence>
<feature type="region of interest" description="Disordered" evidence="3">
    <location>
        <begin position="171"/>
        <end position="192"/>
    </location>
</feature>
<feature type="compositionally biased region" description="Basic and acidic residues" evidence="3">
    <location>
        <begin position="141"/>
        <end position="155"/>
    </location>
</feature>
<feature type="compositionally biased region" description="Polar residues" evidence="3">
    <location>
        <begin position="1"/>
        <end position="10"/>
    </location>
</feature>
<dbReference type="EMBL" id="LMAW01000603">
    <property type="protein sequence ID" value="KQL03094.1"/>
    <property type="molecule type" value="Genomic_DNA"/>
</dbReference>
<proteinExistence type="inferred from homology"/>
<dbReference type="STRING" id="12930.A0A0Q3PB66"/>
<comment type="caution">
    <text evidence="4">The sequence shown here is derived from an EMBL/GenBank/DDBJ whole genome shotgun (WGS) entry which is preliminary data.</text>
</comment>
<reference evidence="4 5" key="1">
    <citation type="submission" date="2015-10" db="EMBL/GenBank/DDBJ databases">
        <authorList>
            <person name="Gilbert D.G."/>
        </authorList>
    </citation>
    <scope>NUCLEOTIDE SEQUENCE [LARGE SCALE GENOMIC DNA]</scope>
    <source>
        <strain evidence="4">FVVF132</strain>
    </source>
</reference>
<keyword evidence="5" id="KW-1185">Reference proteome</keyword>
<dbReference type="InterPro" id="IPR007062">
    <property type="entry name" value="PPI-2"/>
</dbReference>
<feature type="compositionally biased region" description="Low complexity" evidence="3">
    <location>
        <begin position="28"/>
        <end position="38"/>
    </location>
</feature>
<sequence length="229" mass="25434">MDELSASGSADSAPIKGILKKNGGKAQVDGAASGARRVGSARDEDEHGKKSQKWDEMNIIATYHPAGKDYGLMKIDEPATPYRSMVEDDEDAVSDTEANEPVRPDVLSKKLAAAAEGKGPKIMAKQEESSEEEEEDEELTPEEREKKKQFEMKRKMHYNEGRNIKLARQLIEKELQGEEDDDDEDEEMDDAADVETMNTEVAEHGERRAPIGNLMTFLHGLKLPSCTLL</sequence>
<evidence type="ECO:0000313" key="5">
    <source>
        <dbReference type="Proteomes" id="UP000051836"/>
    </source>
</evidence>
<feature type="compositionally biased region" description="Acidic residues" evidence="3">
    <location>
        <begin position="129"/>
        <end position="140"/>
    </location>
</feature>
<feature type="compositionally biased region" description="Acidic residues" evidence="3">
    <location>
        <begin position="177"/>
        <end position="192"/>
    </location>
</feature>
<dbReference type="Gene3D" id="6.10.250.1050">
    <property type="match status" value="2"/>
</dbReference>
<evidence type="ECO:0000256" key="2">
    <source>
        <dbReference type="ARBA" id="ARBA00023272"/>
    </source>
</evidence>